<protein>
    <submittedName>
        <fullName evidence="4">CRAL-TRIO domain-containing protein</fullName>
    </submittedName>
</protein>
<dbReference type="WBParaSite" id="MCU_006302-RA">
    <property type="protein sequence ID" value="MCU_006302-RA"/>
    <property type="gene ID" value="MCU_006302"/>
</dbReference>
<dbReference type="Pfam" id="PF00650">
    <property type="entry name" value="CRAL_TRIO"/>
    <property type="match status" value="1"/>
</dbReference>
<keyword evidence="3" id="KW-1185">Reference proteome</keyword>
<evidence type="ECO:0000313" key="4">
    <source>
        <dbReference type="WBParaSite" id="MCU_006302-RA"/>
    </source>
</evidence>
<dbReference type="OrthoDB" id="75724at2759"/>
<dbReference type="SUPFAM" id="SSF52087">
    <property type="entry name" value="CRAL/TRIO domain"/>
    <property type="match status" value="1"/>
</dbReference>
<gene>
    <name evidence="2" type="ORF">MCOS_LOCUS1464</name>
</gene>
<dbReference type="PANTHER" id="PTHR45824">
    <property type="entry name" value="GH16843P"/>
    <property type="match status" value="1"/>
</dbReference>
<organism evidence="4">
    <name type="scientific">Mesocestoides corti</name>
    <name type="common">Flatworm</name>
    <dbReference type="NCBI Taxonomy" id="53468"/>
    <lineage>
        <taxon>Eukaryota</taxon>
        <taxon>Metazoa</taxon>
        <taxon>Spiralia</taxon>
        <taxon>Lophotrochozoa</taxon>
        <taxon>Platyhelminthes</taxon>
        <taxon>Cestoda</taxon>
        <taxon>Eucestoda</taxon>
        <taxon>Cyclophyllidea</taxon>
        <taxon>Mesocestoididae</taxon>
        <taxon>Mesocestoides</taxon>
    </lineage>
</organism>
<dbReference type="GO" id="GO:0008526">
    <property type="term" value="F:phosphatidylinositol transfer activity"/>
    <property type="evidence" value="ECO:0007669"/>
    <property type="project" value="TreeGrafter"/>
</dbReference>
<reference evidence="4" key="2">
    <citation type="submission" date="2019-11" db="UniProtKB">
        <authorList>
            <consortium name="WormBaseParasite"/>
        </authorList>
    </citation>
    <scope>IDENTIFICATION</scope>
</reference>
<dbReference type="InterPro" id="IPR036865">
    <property type="entry name" value="CRAL-TRIO_dom_sf"/>
</dbReference>
<name>A0A0R3U4A0_MESCO</name>
<dbReference type="InterPro" id="IPR001251">
    <property type="entry name" value="CRAL-TRIO_dom"/>
</dbReference>
<dbReference type="Gene3D" id="3.40.525.10">
    <property type="entry name" value="CRAL-TRIO lipid binding domain"/>
    <property type="match status" value="1"/>
</dbReference>
<dbReference type="Proteomes" id="UP000267029">
    <property type="component" value="Unassembled WGS sequence"/>
</dbReference>
<sequence length="182" mass="20610">MNKSAFHPRLAYECVQLLSNHYPERLGMALCVMPGPAFRGLWHACKLLLPPTTAAKVKVIQSSEKFRFHLETVCSQETTDWLVTEVLLNQCRKTLSTEQRAFWLAPQTPGLHDPRGTPEYTCRWLGGSANHHRPHPNMLGPSLNQSLGQLDIVDGREDDLLEEEVDEERCTSCDEQGVLNFL</sequence>
<proteinExistence type="predicted"/>
<dbReference type="InterPro" id="IPR052578">
    <property type="entry name" value="PI_Transfer_CRAL-TRIO"/>
</dbReference>
<evidence type="ECO:0000313" key="3">
    <source>
        <dbReference type="Proteomes" id="UP000267029"/>
    </source>
</evidence>
<dbReference type="EMBL" id="UXSR01000185">
    <property type="protein sequence ID" value="VDD75461.1"/>
    <property type="molecule type" value="Genomic_DNA"/>
</dbReference>
<feature type="domain" description="CRAL-TRIO" evidence="1">
    <location>
        <begin position="12"/>
        <end position="66"/>
    </location>
</feature>
<evidence type="ECO:0000313" key="2">
    <source>
        <dbReference type="EMBL" id="VDD75461.1"/>
    </source>
</evidence>
<dbReference type="CDD" id="cd00170">
    <property type="entry name" value="SEC14"/>
    <property type="match status" value="1"/>
</dbReference>
<reference evidence="2 3" key="1">
    <citation type="submission" date="2018-10" db="EMBL/GenBank/DDBJ databases">
        <authorList>
            <consortium name="Pathogen Informatics"/>
        </authorList>
    </citation>
    <scope>NUCLEOTIDE SEQUENCE [LARGE SCALE GENOMIC DNA]</scope>
</reference>
<evidence type="ECO:0000259" key="1">
    <source>
        <dbReference type="Pfam" id="PF00650"/>
    </source>
</evidence>
<dbReference type="STRING" id="53468.A0A0R3U4A0"/>
<accession>A0A0R3U4A0</accession>
<dbReference type="AlphaFoldDB" id="A0A0R3U4A0"/>
<dbReference type="PANTHER" id="PTHR45824:SF29">
    <property type="entry name" value="GH16843P"/>
    <property type="match status" value="1"/>
</dbReference>